<dbReference type="RefSeq" id="WP_052036317.1">
    <property type="nucleotide sequence ID" value="NZ_JMIR01000017.1"/>
</dbReference>
<proteinExistence type="predicted"/>
<accession>A0A074LP33</accession>
<feature type="region of interest" description="Disordered" evidence="1">
    <location>
        <begin position="217"/>
        <end position="239"/>
    </location>
</feature>
<protein>
    <submittedName>
        <fullName evidence="2">Uncharacterized protein</fullName>
    </submittedName>
</protein>
<dbReference type="STRING" id="1157490.EL26_13225"/>
<organism evidence="2 3">
    <name type="scientific">Tumebacillus flagellatus</name>
    <dbReference type="NCBI Taxonomy" id="1157490"/>
    <lineage>
        <taxon>Bacteria</taxon>
        <taxon>Bacillati</taxon>
        <taxon>Bacillota</taxon>
        <taxon>Bacilli</taxon>
        <taxon>Bacillales</taxon>
        <taxon>Alicyclobacillaceae</taxon>
        <taxon>Tumebacillus</taxon>
    </lineage>
</organism>
<comment type="caution">
    <text evidence="2">The sequence shown here is derived from an EMBL/GenBank/DDBJ whole genome shotgun (WGS) entry which is preliminary data.</text>
</comment>
<name>A0A074LP33_9BACL</name>
<dbReference type="AlphaFoldDB" id="A0A074LP33"/>
<reference evidence="2 3" key="1">
    <citation type="journal article" date="2013" name="Int. J. Syst. Evol. Microbiol.">
        <title>Tumebacillus flagellatus sp. nov., an alpha-amylase/pullulanase-producing bacterium isolated from cassava wastewater.</title>
        <authorList>
            <person name="Wang Q."/>
            <person name="Xie N."/>
            <person name="Qin Y."/>
            <person name="Shen N."/>
            <person name="Zhu J."/>
            <person name="Mi H."/>
            <person name="Huang R."/>
        </authorList>
    </citation>
    <scope>NUCLEOTIDE SEQUENCE [LARGE SCALE GENOMIC DNA]</scope>
    <source>
        <strain evidence="2 3">GST4</strain>
    </source>
</reference>
<dbReference type="REBASE" id="98316">
    <property type="entry name" value="TflGST4ORF13215P"/>
</dbReference>
<gene>
    <name evidence="2" type="ORF">EL26_13225</name>
</gene>
<dbReference type="OrthoDB" id="583358at2"/>
<evidence type="ECO:0000313" key="2">
    <source>
        <dbReference type="EMBL" id="KEO82864.1"/>
    </source>
</evidence>
<evidence type="ECO:0000256" key="1">
    <source>
        <dbReference type="SAM" id="MobiDB-lite"/>
    </source>
</evidence>
<evidence type="ECO:0000313" key="3">
    <source>
        <dbReference type="Proteomes" id="UP000027931"/>
    </source>
</evidence>
<dbReference type="EMBL" id="JMIR01000017">
    <property type="protein sequence ID" value="KEO82864.1"/>
    <property type="molecule type" value="Genomic_DNA"/>
</dbReference>
<sequence length="264" mass="30066">MSSKKLGQELKIITDGELEQLRERLKPLIGVQFDILSIPEQILIGFEPSQVGTLVGTLMDACIPMLPQIPTTRGALPDVGLKKHEGIQGEREGYPDYIHTSDKRLELKLLFVDNPEIQMKKPPTPREPSARLTQKVTKKNVIPDRDVLLVIAYNLQKNITRKGMYTPTIVDLGLFSVYECIEARDKRMEESGGKWFGNYETPTILSKGGKKKRKEGIELNDSAYGRKKSENRDYNEDTNFGKLNRIPYKPLQAFLKKHKINTKK</sequence>
<keyword evidence="3" id="KW-1185">Reference proteome</keyword>
<dbReference type="eggNOG" id="ENOG5033Q15">
    <property type="taxonomic scope" value="Bacteria"/>
</dbReference>
<dbReference type="Proteomes" id="UP000027931">
    <property type="component" value="Unassembled WGS sequence"/>
</dbReference>